<dbReference type="AlphaFoldDB" id="F0X2B3"/>
<gene>
    <name evidence="2" type="primary">AlNc14C936G12653</name>
    <name evidence="2" type="ORF">ALNC14_141380</name>
</gene>
<evidence type="ECO:0000259" key="1">
    <source>
        <dbReference type="Pfam" id="PF02259"/>
    </source>
</evidence>
<organism evidence="2">
    <name type="scientific">Albugo laibachii Nc14</name>
    <dbReference type="NCBI Taxonomy" id="890382"/>
    <lineage>
        <taxon>Eukaryota</taxon>
        <taxon>Sar</taxon>
        <taxon>Stramenopiles</taxon>
        <taxon>Oomycota</taxon>
        <taxon>Peronosporomycetes</taxon>
        <taxon>Albuginales</taxon>
        <taxon>Albuginaceae</taxon>
        <taxon>Albugo</taxon>
    </lineage>
</organism>
<dbReference type="GO" id="GO:0016301">
    <property type="term" value="F:kinase activity"/>
    <property type="evidence" value="ECO:0007669"/>
    <property type="project" value="UniProtKB-KW"/>
</dbReference>
<sequence>MEDISEVQLGDNVNGPSKSLRERLYNGAIRYQIKLGSLKTALQQMNGIVSTEPRFMETFHQHVLECTWRLSRWVSVSELLQSDKNKFSAICSRVPKNAPKDSKELDQLLSFPSFLSLSNSCEDKANLQLAQILHSIHMNDAEALSLNLTAARLEIMVPLADALDESYNSAYPYIHRLHLLHEAEDGFVALRKISDVSNETGRAELWKSQCNWESSQPRESFVIVMAPICQSLSKNGSPVAAINAVEHAELLPNPSASIERAKVLYQQNRVGEALRVVDSVEIDISRLQFGDDKAKHDAKCLLLAAKWVQESGLRQEKKLIERYRAVTLLDPACEK</sequence>
<keyword evidence="2" id="KW-0808">Transferase</keyword>
<dbReference type="InterPro" id="IPR003151">
    <property type="entry name" value="PIK-rel_kinase_FAT"/>
</dbReference>
<accession>F0X2B3</accession>
<keyword evidence="2" id="KW-0418">Kinase</keyword>
<proteinExistence type="predicted"/>
<dbReference type="EMBL" id="FR824800">
    <property type="protein sequence ID" value="CCA27994.1"/>
    <property type="molecule type" value="Genomic_DNA"/>
</dbReference>
<reference evidence="2" key="2">
    <citation type="submission" date="2011-02" db="EMBL/GenBank/DDBJ databases">
        <authorList>
            <person name="MacLean D."/>
        </authorList>
    </citation>
    <scope>NUCLEOTIDE SEQUENCE</scope>
</reference>
<protein>
    <submittedName>
        <fullName evidence="2">Phosphatidylinositol kinase (PIKL4) putative</fullName>
    </submittedName>
</protein>
<feature type="domain" description="PIK-related kinase FAT" evidence="1">
    <location>
        <begin position="63"/>
        <end position="207"/>
    </location>
</feature>
<dbReference type="Pfam" id="PF02259">
    <property type="entry name" value="FAT"/>
    <property type="match status" value="1"/>
</dbReference>
<name>F0X2B3_9STRA</name>
<reference evidence="2" key="1">
    <citation type="journal article" date="2011" name="PLoS Biol.">
        <title>Gene gain and loss during evolution of obligate parasitism in the white rust pathogen of Arabidopsis thaliana.</title>
        <authorList>
            <person name="Kemen E."/>
            <person name="Gardiner A."/>
            <person name="Schultz-Larsen T."/>
            <person name="Kemen A.C."/>
            <person name="Balmuth A.L."/>
            <person name="Robert-Seilaniantz A."/>
            <person name="Bailey K."/>
            <person name="Holub E."/>
            <person name="Studholme D.J."/>
            <person name="Maclean D."/>
            <person name="Jones J.D."/>
        </authorList>
    </citation>
    <scope>NUCLEOTIDE SEQUENCE</scope>
</reference>
<dbReference type="HOGENOM" id="CLU_830061_0_0_1"/>
<evidence type="ECO:0000313" key="2">
    <source>
        <dbReference type="EMBL" id="CCA27994.1"/>
    </source>
</evidence>